<dbReference type="EMBL" id="CAJOBA010003087">
    <property type="protein sequence ID" value="CAF3670111.1"/>
    <property type="molecule type" value="Genomic_DNA"/>
</dbReference>
<evidence type="ECO:0000313" key="4">
    <source>
        <dbReference type="Proteomes" id="UP000677228"/>
    </source>
</evidence>
<protein>
    <submittedName>
        <fullName evidence="2">Uncharacterized protein</fullName>
    </submittedName>
</protein>
<reference evidence="2" key="1">
    <citation type="submission" date="2021-02" db="EMBL/GenBank/DDBJ databases">
        <authorList>
            <person name="Nowell W R."/>
        </authorList>
    </citation>
    <scope>NUCLEOTIDE SEQUENCE</scope>
</reference>
<evidence type="ECO:0000313" key="3">
    <source>
        <dbReference type="EMBL" id="CAF3670111.1"/>
    </source>
</evidence>
<feature type="region of interest" description="Disordered" evidence="1">
    <location>
        <begin position="1"/>
        <end position="26"/>
    </location>
</feature>
<evidence type="ECO:0000256" key="1">
    <source>
        <dbReference type="SAM" id="MobiDB-lite"/>
    </source>
</evidence>
<proteinExistence type="predicted"/>
<evidence type="ECO:0000313" key="2">
    <source>
        <dbReference type="EMBL" id="CAF0887227.1"/>
    </source>
</evidence>
<accession>A0A8S2D631</accession>
<dbReference type="AlphaFoldDB" id="A0A8S2D631"/>
<dbReference type="Proteomes" id="UP000682733">
    <property type="component" value="Unassembled WGS sequence"/>
</dbReference>
<comment type="caution">
    <text evidence="2">The sequence shown here is derived from an EMBL/GenBank/DDBJ whole genome shotgun (WGS) entry which is preliminary data.</text>
</comment>
<dbReference type="EMBL" id="CAJNOK010003086">
    <property type="protein sequence ID" value="CAF0887227.1"/>
    <property type="molecule type" value="Genomic_DNA"/>
</dbReference>
<name>A0A8S2D631_9BILA</name>
<organism evidence="2 4">
    <name type="scientific">Didymodactylos carnosus</name>
    <dbReference type="NCBI Taxonomy" id="1234261"/>
    <lineage>
        <taxon>Eukaryota</taxon>
        <taxon>Metazoa</taxon>
        <taxon>Spiralia</taxon>
        <taxon>Gnathifera</taxon>
        <taxon>Rotifera</taxon>
        <taxon>Eurotatoria</taxon>
        <taxon>Bdelloidea</taxon>
        <taxon>Philodinida</taxon>
        <taxon>Philodinidae</taxon>
        <taxon>Didymodactylos</taxon>
    </lineage>
</organism>
<dbReference type="Proteomes" id="UP000677228">
    <property type="component" value="Unassembled WGS sequence"/>
</dbReference>
<sequence length="195" mass="22124">MCTPWGVRRKSPSNSPGGPQYVKSRGTEPYGEREISWYHHIHLGEIHVDKEWPWATPALHHLAHEILQKSETPLRILVILHYPGIVYRLKDDYDNAIDCLNRFITDYISITKETVALVLNNTSGITVEGPCKEFNDDIANALDAKPNMKSRGTQYSILDITVKKCCIICGELFKKGVEVLTCRISSCKNSMHVRC</sequence>
<gene>
    <name evidence="2" type="ORF">OVA965_LOCUS8936</name>
    <name evidence="3" type="ORF">TMI583_LOCUS8932</name>
</gene>